<feature type="non-terminal residue" evidence="6">
    <location>
        <position position="1"/>
    </location>
</feature>
<reference evidence="6" key="1">
    <citation type="submission" date="2023-10" db="EMBL/GenBank/DDBJ databases">
        <authorList>
            <person name="Chen Y."/>
            <person name="Shah S."/>
            <person name="Dougan E. K."/>
            <person name="Thang M."/>
            <person name="Chan C."/>
        </authorList>
    </citation>
    <scope>NUCLEOTIDE SEQUENCE [LARGE SCALE GENOMIC DNA]</scope>
</reference>
<dbReference type="EMBL" id="CAUYUJ010006828">
    <property type="protein sequence ID" value="CAK0818798.1"/>
    <property type="molecule type" value="Genomic_DNA"/>
</dbReference>
<evidence type="ECO:0000256" key="3">
    <source>
        <dbReference type="ARBA" id="ARBA00023242"/>
    </source>
</evidence>
<comment type="caution">
    <text evidence="6">The sequence shown here is derived from an EMBL/GenBank/DDBJ whole genome shotgun (WGS) entry which is preliminary data.</text>
</comment>
<sequence length="238" mass="26345">RGERQQNKTPTQAQDLLRLPSRRGRAGAAAAAGGGAEDLDDVDPVLGMRMPSTTFGEQISEVQQLIRERGAREKVASADADVMPRKSTRRERSRLEEEATPAGFPEKDQAFGAGLQDDGAEDELVRRARGSARAKKEKRLASQLAEEKERIARQDHPEEVLDGRRGTSKRILQNRGLIRQRKKQAGNARVANRTKYEKAVKRRKGAVQEMREGAADGATYAGEETGIRTHLKKSQRLA</sequence>
<feature type="domain" description="Sas10 C-terminal" evidence="5">
    <location>
        <begin position="162"/>
        <end position="237"/>
    </location>
</feature>
<evidence type="ECO:0000259" key="5">
    <source>
        <dbReference type="Pfam" id="PF09368"/>
    </source>
</evidence>
<dbReference type="InterPro" id="IPR018972">
    <property type="entry name" value="Sas10_C_dom"/>
</dbReference>
<protein>
    <recommendedName>
        <fullName evidence="5">Sas10 C-terminal domain-containing protein</fullName>
    </recommendedName>
</protein>
<feature type="compositionally biased region" description="Basic residues" evidence="4">
    <location>
        <begin position="127"/>
        <end position="138"/>
    </location>
</feature>
<comment type="similarity">
    <text evidence="2">Belongs to the SAS10 family.</text>
</comment>
<gene>
    <name evidence="6" type="ORF">PCOR1329_LOCUS20951</name>
</gene>
<dbReference type="PANTHER" id="PTHR13237:SF8">
    <property type="entry name" value="SOMETHING ABOUT SILENCING PROTEIN 10"/>
    <property type="match status" value="1"/>
</dbReference>
<evidence type="ECO:0000256" key="1">
    <source>
        <dbReference type="ARBA" id="ARBA00004123"/>
    </source>
</evidence>
<feature type="region of interest" description="Disordered" evidence="4">
    <location>
        <begin position="219"/>
        <end position="238"/>
    </location>
</feature>
<name>A0ABN9RIZ4_9DINO</name>
<dbReference type="Proteomes" id="UP001189429">
    <property type="component" value="Unassembled WGS sequence"/>
</dbReference>
<feature type="region of interest" description="Disordered" evidence="4">
    <location>
        <begin position="1"/>
        <end position="48"/>
    </location>
</feature>
<dbReference type="Pfam" id="PF09368">
    <property type="entry name" value="Sas10"/>
    <property type="match status" value="1"/>
</dbReference>
<evidence type="ECO:0000313" key="6">
    <source>
        <dbReference type="EMBL" id="CAK0818798.1"/>
    </source>
</evidence>
<organism evidence="6 7">
    <name type="scientific">Prorocentrum cordatum</name>
    <dbReference type="NCBI Taxonomy" id="2364126"/>
    <lineage>
        <taxon>Eukaryota</taxon>
        <taxon>Sar</taxon>
        <taxon>Alveolata</taxon>
        <taxon>Dinophyceae</taxon>
        <taxon>Prorocentrales</taxon>
        <taxon>Prorocentraceae</taxon>
        <taxon>Prorocentrum</taxon>
    </lineage>
</organism>
<feature type="region of interest" description="Disordered" evidence="4">
    <location>
        <begin position="69"/>
        <end position="214"/>
    </location>
</feature>
<dbReference type="PANTHER" id="PTHR13237">
    <property type="entry name" value="SOMETHING ABOUT SILENCING PROTEIN 10-RELATED"/>
    <property type="match status" value="1"/>
</dbReference>
<evidence type="ECO:0000256" key="2">
    <source>
        <dbReference type="ARBA" id="ARBA00010979"/>
    </source>
</evidence>
<evidence type="ECO:0000313" key="7">
    <source>
        <dbReference type="Proteomes" id="UP001189429"/>
    </source>
</evidence>
<feature type="compositionally biased region" description="Basic residues" evidence="4">
    <location>
        <begin position="229"/>
        <end position="238"/>
    </location>
</feature>
<evidence type="ECO:0000256" key="4">
    <source>
        <dbReference type="SAM" id="MobiDB-lite"/>
    </source>
</evidence>
<keyword evidence="3" id="KW-0539">Nucleus</keyword>
<comment type="subcellular location">
    <subcellularLocation>
        <location evidence="1">Nucleus</location>
    </subcellularLocation>
</comment>
<proteinExistence type="inferred from homology"/>
<feature type="compositionally biased region" description="Basic and acidic residues" evidence="4">
    <location>
        <begin position="145"/>
        <end position="165"/>
    </location>
</feature>
<accession>A0ABN9RIZ4</accession>
<keyword evidence="7" id="KW-1185">Reference proteome</keyword>